<proteinExistence type="predicted"/>
<dbReference type="Proteomes" id="UP000774804">
    <property type="component" value="Unassembled WGS sequence"/>
</dbReference>
<accession>A0A329RFS2</accession>
<dbReference type="Proteomes" id="UP000735874">
    <property type="component" value="Unassembled WGS sequence"/>
</dbReference>
<feature type="region of interest" description="Disordered" evidence="1">
    <location>
        <begin position="1"/>
        <end position="32"/>
    </location>
</feature>
<evidence type="ECO:0000313" key="6">
    <source>
        <dbReference type="EMBL" id="KAG3205351.1"/>
    </source>
</evidence>
<name>A0A329RFS2_9STRA</name>
<keyword evidence="8" id="KW-1185">Reference proteome</keyword>
<organism evidence="7 8">
    <name type="scientific">Phytophthora cactorum</name>
    <dbReference type="NCBI Taxonomy" id="29920"/>
    <lineage>
        <taxon>Eukaryota</taxon>
        <taxon>Sar</taxon>
        <taxon>Stramenopiles</taxon>
        <taxon>Oomycota</taxon>
        <taxon>Peronosporomycetes</taxon>
        <taxon>Peronosporales</taxon>
        <taxon>Peronosporaceae</taxon>
        <taxon>Phytophthora</taxon>
    </lineage>
</organism>
<gene>
    <name evidence="7" type="ORF">PC110_g21308</name>
    <name evidence="2" type="ORF">PC113_g22070</name>
    <name evidence="3" type="ORF">PC115_g21948</name>
    <name evidence="4" type="ORF">PC117_g24554</name>
    <name evidence="5" type="ORF">PC118_g22044</name>
    <name evidence="6" type="ORF">PC129_g22139</name>
</gene>
<evidence type="ECO:0000313" key="4">
    <source>
        <dbReference type="EMBL" id="KAG2890078.1"/>
    </source>
</evidence>
<dbReference type="EMBL" id="RCMG01001574">
    <property type="protein sequence ID" value="KAG2824186.1"/>
    <property type="molecule type" value="Genomic_DNA"/>
</dbReference>
<dbReference type="Proteomes" id="UP000736787">
    <property type="component" value="Unassembled WGS sequence"/>
</dbReference>
<evidence type="ECO:0000256" key="1">
    <source>
        <dbReference type="SAM" id="MobiDB-lite"/>
    </source>
</evidence>
<evidence type="ECO:0000313" key="5">
    <source>
        <dbReference type="EMBL" id="KAG2961305.1"/>
    </source>
</evidence>
<reference evidence="7 8" key="1">
    <citation type="submission" date="2018-01" db="EMBL/GenBank/DDBJ databases">
        <title>Draft genome of the strawberry crown rot pathogen Phytophthora cactorum.</title>
        <authorList>
            <person name="Armitage A.D."/>
            <person name="Lysoe E."/>
            <person name="Nellist C.F."/>
            <person name="Harrison R.J."/>
            <person name="Brurberg M.B."/>
        </authorList>
    </citation>
    <scope>NUCLEOTIDE SEQUENCE [LARGE SCALE GENOMIC DNA]</scope>
    <source>
        <strain evidence="7 8">10300</strain>
    </source>
</reference>
<dbReference type="Proteomes" id="UP000697107">
    <property type="component" value="Unassembled WGS sequence"/>
</dbReference>
<feature type="compositionally biased region" description="Basic residues" evidence="1">
    <location>
        <begin position="1"/>
        <end position="10"/>
    </location>
</feature>
<dbReference type="AlphaFoldDB" id="A0A329RFS2"/>
<evidence type="ECO:0000313" key="7">
    <source>
        <dbReference type="EMBL" id="RAW22252.1"/>
    </source>
</evidence>
<dbReference type="EMBL" id="MJFZ01001377">
    <property type="protein sequence ID" value="RAW22252.1"/>
    <property type="molecule type" value="Genomic_DNA"/>
</dbReference>
<evidence type="ECO:0000313" key="8">
    <source>
        <dbReference type="Proteomes" id="UP000251314"/>
    </source>
</evidence>
<sequence>MARVSKKKSEKSKATSKAAVAPTPMKTNARAD</sequence>
<reference evidence="2" key="2">
    <citation type="submission" date="2018-10" db="EMBL/GenBank/DDBJ databases">
        <title>Effector identification in a new, highly contiguous assembly of the strawberry crown rot pathogen Phytophthora cactorum.</title>
        <authorList>
            <person name="Armitage A.D."/>
            <person name="Nellist C.F."/>
            <person name="Bates H."/>
            <person name="Vickerstaff R.J."/>
            <person name="Harrison R.J."/>
        </authorList>
    </citation>
    <scope>NUCLEOTIDE SEQUENCE</scope>
    <source>
        <strain evidence="2">15-7</strain>
        <strain evidence="3">4032</strain>
        <strain evidence="4">4040</strain>
        <strain evidence="5">P415</strain>
        <strain evidence="6">P421</strain>
    </source>
</reference>
<dbReference type="EMBL" id="RCMK01001674">
    <property type="protein sequence ID" value="KAG2890078.1"/>
    <property type="molecule type" value="Genomic_DNA"/>
</dbReference>
<dbReference type="Proteomes" id="UP000760860">
    <property type="component" value="Unassembled WGS sequence"/>
</dbReference>
<dbReference type="EMBL" id="RCML01001626">
    <property type="protein sequence ID" value="KAG2961305.1"/>
    <property type="molecule type" value="Genomic_DNA"/>
</dbReference>
<comment type="caution">
    <text evidence="7">The sequence shown here is derived from an EMBL/GenBank/DDBJ whole genome shotgun (WGS) entry which is preliminary data.</text>
</comment>
<protein>
    <submittedName>
        <fullName evidence="7">Uncharacterized protein</fullName>
    </submittedName>
</protein>
<evidence type="ECO:0000313" key="2">
    <source>
        <dbReference type="EMBL" id="KAG2824186.1"/>
    </source>
</evidence>
<dbReference type="EMBL" id="RCMI01001667">
    <property type="protein sequence ID" value="KAG2882357.1"/>
    <property type="molecule type" value="Genomic_DNA"/>
</dbReference>
<dbReference type="Proteomes" id="UP000251314">
    <property type="component" value="Unassembled WGS sequence"/>
</dbReference>
<dbReference type="EMBL" id="RCMV01001958">
    <property type="protein sequence ID" value="KAG3205351.1"/>
    <property type="molecule type" value="Genomic_DNA"/>
</dbReference>
<evidence type="ECO:0000313" key="3">
    <source>
        <dbReference type="EMBL" id="KAG2882357.1"/>
    </source>
</evidence>
<dbReference type="VEuPathDB" id="FungiDB:PC110_g21308"/>